<accession>A0A2T8KVR2</accession>
<sequence>MEAVAYGNHSRTMNNLLVEGESYDFFRVGFAPTLNDPLAHIFHLCSHYFVLLSPHTVICEPLKTVWTVVFPRTFRHFEDLLRQLENTFTNIIGLVVYVDDIWDRNNFRRRPNRHVVLMNESCVCCLGFAGRLLIVHIQDPHLVRHIWQWRPAASGFRTMAAFHVRKNAVTCTPITSVHSNLIST</sequence>
<dbReference type="AlphaFoldDB" id="A0A2T8KVR2"/>
<dbReference type="Gramene" id="PVH66265">
    <property type="protein sequence ID" value="PVH66265"/>
    <property type="gene ID" value="PAHAL_1G189000"/>
</dbReference>
<dbReference type="Proteomes" id="UP000243499">
    <property type="component" value="Chromosome 1"/>
</dbReference>
<dbReference type="EMBL" id="CM008046">
    <property type="protein sequence ID" value="PVH66265.1"/>
    <property type="molecule type" value="Genomic_DNA"/>
</dbReference>
<name>A0A2T8KVR2_9POAL</name>
<gene>
    <name evidence="1" type="ORF">PAHAL_1G189000</name>
</gene>
<reference evidence="1" key="1">
    <citation type="submission" date="2018-04" db="EMBL/GenBank/DDBJ databases">
        <title>WGS assembly of Panicum hallii.</title>
        <authorList>
            <person name="Lovell J."/>
            <person name="Jenkins J."/>
            <person name="Lowry D."/>
            <person name="Mamidi S."/>
            <person name="Sreedasyam A."/>
            <person name="Weng X."/>
            <person name="Barry K."/>
            <person name="Bonette J."/>
            <person name="Campitelli B."/>
            <person name="Daum C."/>
            <person name="Gordon S."/>
            <person name="Gould B."/>
            <person name="Lipzen A."/>
            <person name="Macqueen A."/>
            <person name="Palacio-Mejia J."/>
            <person name="Plott C."/>
            <person name="Shakirov E."/>
            <person name="Shu S."/>
            <person name="Yoshinaga Y."/>
            <person name="Zane M."/>
            <person name="Rokhsar D."/>
            <person name="Grimwood J."/>
            <person name="Schmutz J."/>
            <person name="Juenger T."/>
        </authorList>
    </citation>
    <scope>NUCLEOTIDE SEQUENCE [LARGE SCALE GENOMIC DNA]</scope>
    <source>
        <strain evidence="1">FIL2</strain>
    </source>
</reference>
<protein>
    <submittedName>
        <fullName evidence="1">Uncharacterized protein</fullName>
    </submittedName>
</protein>
<proteinExistence type="predicted"/>
<evidence type="ECO:0000313" key="1">
    <source>
        <dbReference type="EMBL" id="PVH66265.1"/>
    </source>
</evidence>
<organism evidence="1">
    <name type="scientific">Panicum hallii</name>
    <dbReference type="NCBI Taxonomy" id="206008"/>
    <lineage>
        <taxon>Eukaryota</taxon>
        <taxon>Viridiplantae</taxon>
        <taxon>Streptophyta</taxon>
        <taxon>Embryophyta</taxon>
        <taxon>Tracheophyta</taxon>
        <taxon>Spermatophyta</taxon>
        <taxon>Magnoliopsida</taxon>
        <taxon>Liliopsida</taxon>
        <taxon>Poales</taxon>
        <taxon>Poaceae</taxon>
        <taxon>PACMAD clade</taxon>
        <taxon>Panicoideae</taxon>
        <taxon>Panicodae</taxon>
        <taxon>Paniceae</taxon>
        <taxon>Panicinae</taxon>
        <taxon>Panicum</taxon>
        <taxon>Panicum sect. Panicum</taxon>
    </lineage>
</organism>